<organism evidence="1">
    <name type="scientific">uncultured marine group II/III euryarchaeote AD1000_10_C12</name>
    <dbReference type="NCBI Taxonomy" id="1457717"/>
    <lineage>
        <taxon>Archaea</taxon>
        <taxon>Methanobacteriati</taxon>
        <taxon>Methanobacteriota</taxon>
        <taxon>environmental samples</taxon>
    </lineage>
</organism>
<accession>A0A075FNW9</accession>
<dbReference type="EMBL" id="KF900331">
    <property type="protein sequence ID" value="AIE91216.1"/>
    <property type="molecule type" value="Genomic_DNA"/>
</dbReference>
<reference evidence="1" key="1">
    <citation type="journal article" date="2014" name="Genome Biol. Evol.">
        <title>Pangenome evidence for extensive interdomain horizontal transfer affecting lineage core and shell genes in uncultured planktonic thaumarchaeota and euryarchaeota.</title>
        <authorList>
            <person name="Deschamps P."/>
            <person name="Zivanovic Y."/>
            <person name="Moreira D."/>
            <person name="Rodriguez-Valera F."/>
            <person name="Lopez-Garcia P."/>
        </authorList>
    </citation>
    <scope>NUCLEOTIDE SEQUENCE</scope>
</reference>
<name>A0A075FNW9_9EURY</name>
<evidence type="ECO:0000313" key="1">
    <source>
        <dbReference type="EMBL" id="AIE91216.1"/>
    </source>
</evidence>
<sequence length="572" mass="63740">MGAVALKGDGRLGDTRGTIMAGPAEVEFPGKKKQKIRMRGTKRASDSVQKRLRKNLDVMLEEPHSILPTLSGRTSRGFGRPNKMKSCLKDIEKVINKREDRTWLHKRMASGKGGLIGRAFAGCLAAAHEDEFETVAIFKHPVYGSSSFIRRGRGKPAHLLGLQMHTHPIFRLLAWEELARAGYWFFSWSNDFICTGLDPAPPEEWVTEGLSSSPLKFTINDDGVWQTGSGEHNIVMNYPNGLVAEIGLDELSKTKEPFVQSIVLTMSPPRLSELIEVETNYRPNGWPKDLEINQETIDSMDAVIEQWLRLEISDAGLKMHLHAAFCEQLEEGLVLKENWFANDDKEGFLQELQGSKTELEAVSILLDTLDGGVRVDSAGEAHWLASEVVRMADDSAHSLLKATWGKCGLDILEEMFELTGANADDIYEQQLNSRKAFSGFLKNLDEKQSSVRMMKKFPYDSELLPSPLDFADSLIKKAHSEGVGKTTTMARKSGEGRKSSMGWAWVCVHGKNEGEAWHYEPSIRDLGGDWVPALKSLWEASKTIIDDGGSGDYIEAMEKLRNVTGTMEDLPE</sequence>
<proteinExistence type="predicted"/>
<protein>
    <submittedName>
        <fullName evidence="1">Uncharacterized protein</fullName>
    </submittedName>
</protein>
<dbReference type="AlphaFoldDB" id="A0A075FNW9"/>